<gene>
    <name evidence="1" type="ORF">EVAR_81404_1</name>
</gene>
<sequence>MMSNSVVFDVRINTCARHLHLRNWQRQRGFIRTCGGANMLTRRTRGGANLLTRRTCGGANTPWPCAS</sequence>
<dbReference type="AlphaFoldDB" id="A0A4C1WI51"/>
<reference evidence="1 2" key="1">
    <citation type="journal article" date="2019" name="Commun. Biol.">
        <title>The bagworm genome reveals a unique fibroin gene that provides high tensile strength.</title>
        <authorList>
            <person name="Kono N."/>
            <person name="Nakamura H."/>
            <person name="Ohtoshi R."/>
            <person name="Tomita M."/>
            <person name="Numata K."/>
            <person name="Arakawa K."/>
        </authorList>
    </citation>
    <scope>NUCLEOTIDE SEQUENCE [LARGE SCALE GENOMIC DNA]</scope>
</reference>
<evidence type="ECO:0000313" key="2">
    <source>
        <dbReference type="Proteomes" id="UP000299102"/>
    </source>
</evidence>
<protein>
    <submittedName>
        <fullName evidence="1">Uncharacterized protein</fullName>
    </submittedName>
</protein>
<keyword evidence="2" id="KW-1185">Reference proteome</keyword>
<evidence type="ECO:0000313" key="1">
    <source>
        <dbReference type="EMBL" id="GBP49784.1"/>
    </source>
</evidence>
<dbReference type="Proteomes" id="UP000299102">
    <property type="component" value="Unassembled WGS sequence"/>
</dbReference>
<name>A0A4C1WI51_EUMVA</name>
<organism evidence="1 2">
    <name type="scientific">Eumeta variegata</name>
    <name type="common">Bagworm moth</name>
    <name type="synonym">Eumeta japonica</name>
    <dbReference type="NCBI Taxonomy" id="151549"/>
    <lineage>
        <taxon>Eukaryota</taxon>
        <taxon>Metazoa</taxon>
        <taxon>Ecdysozoa</taxon>
        <taxon>Arthropoda</taxon>
        <taxon>Hexapoda</taxon>
        <taxon>Insecta</taxon>
        <taxon>Pterygota</taxon>
        <taxon>Neoptera</taxon>
        <taxon>Endopterygota</taxon>
        <taxon>Lepidoptera</taxon>
        <taxon>Glossata</taxon>
        <taxon>Ditrysia</taxon>
        <taxon>Tineoidea</taxon>
        <taxon>Psychidae</taxon>
        <taxon>Oiketicinae</taxon>
        <taxon>Eumeta</taxon>
    </lineage>
</organism>
<proteinExistence type="predicted"/>
<comment type="caution">
    <text evidence="1">The sequence shown here is derived from an EMBL/GenBank/DDBJ whole genome shotgun (WGS) entry which is preliminary data.</text>
</comment>
<accession>A0A4C1WI51</accession>
<dbReference type="EMBL" id="BGZK01000552">
    <property type="protein sequence ID" value="GBP49784.1"/>
    <property type="molecule type" value="Genomic_DNA"/>
</dbReference>